<evidence type="ECO:0000256" key="2">
    <source>
        <dbReference type="PIRSR" id="PIRSR613078-2"/>
    </source>
</evidence>
<dbReference type="Pfam" id="PF00300">
    <property type="entry name" value="His_Phos_1"/>
    <property type="match status" value="1"/>
</dbReference>
<feature type="binding site" evidence="2">
    <location>
        <begin position="23"/>
        <end position="30"/>
    </location>
    <ligand>
        <name>substrate</name>
    </ligand>
</feature>
<dbReference type="CDD" id="cd07067">
    <property type="entry name" value="HP_PGM_like"/>
    <property type="match status" value="1"/>
</dbReference>
<dbReference type="InterPro" id="IPR001345">
    <property type="entry name" value="PG/BPGM_mutase_AS"/>
</dbReference>
<dbReference type="InterPro" id="IPR013078">
    <property type="entry name" value="His_Pase_superF_clade-1"/>
</dbReference>
<feature type="active site" description="Tele-phosphohistidine intermediate" evidence="1">
    <location>
        <position position="24"/>
    </location>
</feature>
<reference evidence="3 4" key="1">
    <citation type="submission" date="2024-02" db="EMBL/GenBank/DDBJ databases">
        <title>de novo genome assembly of Solanum bulbocastanum strain 11H21.</title>
        <authorList>
            <person name="Hosaka A.J."/>
        </authorList>
    </citation>
    <scope>NUCLEOTIDE SEQUENCE [LARGE SCALE GENOMIC DNA]</scope>
    <source>
        <tissue evidence="3">Young leaves</tissue>
    </source>
</reference>
<keyword evidence="4" id="KW-1185">Reference proteome</keyword>
<protein>
    <submittedName>
        <fullName evidence="3">Uncharacterized protein</fullName>
    </submittedName>
</protein>
<dbReference type="EMBL" id="JBANQN010000001">
    <property type="protein sequence ID" value="KAK6804905.1"/>
    <property type="molecule type" value="Genomic_DNA"/>
</dbReference>
<dbReference type="AlphaFoldDB" id="A0AAN8UDY3"/>
<sequence length="422" mass="48556">MSLVKILSNGTDTHLPKRIILVRHGECSANADINVYGTTPNHKIELTEKGIEQAKQTGIRIKKLISENDNNWKVFFYVSPAERTRRTLREIGGSFPKRRVMGVKEEYRLRELNFGNYHDSASIGKIKKERETYGRFYYRVPGGETGAEVYDRISSYIECLRREIEMKKFVCETNIIIVTHGLSSRMFLMKWFDWTIEQFEDLNRMKTSEFQVLQLGHGGEYSLAFHHDDKKLREWGLSPESFDLFDTVCFRGTFMAYPSDHRSSSRGTVRFVWVLVGLFFVIYMVTPPTLRHSKALSSCPPCFCDCEEDPMFSPIDILNSSLADCGKNDPQLSEEMKKDIATLLAEEINLQKNVTDDVLNRTKALIMSAKRASSHYQKESEKCNIGIDTCEGGREKAEAALIEERKLSALWETRAIEFGWKD</sequence>
<dbReference type="Pfam" id="PF06364">
    <property type="entry name" value="DUF1068"/>
    <property type="match status" value="1"/>
</dbReference>
<evidence type="ECO:0000313" key="4">
    <source>
        <dbReference type="Proteomes" id="UP001371456"/>
    </source>
</evidence>
<dbReference type="InterPro" id="IPR010471">
    <property type="entry name" value="DUF1068"/>
</dbReference>
<dbReference type="InterPro" id="IPR029033">
    <property type="entry name" value="His_PPase_superfam"/>
</dbReference>
<gene>
    <name evidence="3" type="ORF">RDI58_002689</name>
</gene>
<dbReference type="PROSITE" id="PS00175">
    <property type="entry name" value="PG_MUTASE"/>
    <property type="match status" value="1"/>
</dbReference>
<evidence type="ECO:0000256" key="1">
    <source>
        <dbReference type="PIRSR" id="PIRSR613078-1"/>
    </source>
</evidence>
<dbReference type="SMART" id="SM00855">
    <property type="entry name" value="PGAM"/>
    <property type="match status" value="1"/>
</dbReference>
<dbReference type="GO" id="GO:0003824">
    <property type="term" value="F:catalytic activity"/>
    <property type="evidence" value="ECO:0007669"/>
    <property type="project" value="InterPro"/>
</dbReference>
<accession>A0AAN8UDY3</accession>
<name>A0AAN8UDY3_SOLBU</name>
<dbReference type="PANTHER" id="PTHR46192">
    <property type="entry name" value="BROAD-RANGE ACID PHOSPHATASE DET1"/>
    <property type="match status" value="1"/>
</dbReference>
<dbReference type="SUPFAM" id="SSF53254">
    <property type="entry name" value="Phosphoglycerate mutase-like"/>
    <property type="match status" value="1"/>
</dbReference>
<comment type="caution">
    <text evidence="3">The sequence shown here is derived from an EMBL/GenBank/DDBJ whole genome shotgun (WGS) entry which is preliminary data.</text>
</comment>
<dbReference type="Gene3D" id="3.40.50.1240">
    <property type="entry name" value="Phosphoglycerate mutase-like"/>
    <property type="match status" value="1"/>
</dbReference>
<feature type="active site" description="Proton donor/acceptor" evidence="1">
    <location>
        <position position="111"/>
    </location>
</feature>
<dbReference type="InterPro" id="IPR052765">
    <property type="entry name" value="PGM-Related"/>
</dbReference>
<dbReference type="Proteomes" id="UP001371456">
    <property type="component" value="Unassembled WGS sequence"/>
</dbReference>
<feature type="binding site" evidence="2">
    <location>
        <position position="83"/>
    </location>
    <ligand>
        <name>substrate</name>
    </ligand>
</feature>
<proteinExistence type="predicted"/>
<organism evidence="3 4">
    <name type="scientific">Solanum bulbocastanum</name>
    <name type="common">Wild potato</name>
    <dbReference type="NCBI Taxonomy" id="147425"/>
    <lineage>
        <taxon>Eukaryota</taxon>
        <taxon>Viridiplantae</taxon>
        <taxon>Streptophyta</taxon>
        <taxon>Embryophyta</taxon>
        <taxon>Tracheophyta</taxon>
        <taxon>Spermatophyta</taxon>
        <taxon>Magnoliopsida</taxon>
        <taxon>eudicotyledons</taxon>
        <taxon>Gunneridae</taxon>
        <taxon>Pentapetalae</taxon>
        <taxon>asterids</taxon>
        <taxon>lamiids</taxon>
        <taxon>Solanales</taxon>
        <taxon>Solanaceae</taxon>
        <taxon>Solanoideae</taxon>
        <taxon>Solaneae</taxon>
        <taxon>Solanum</taxon>
    </lineage>
</organism>
<evidence type="ECO:0000313" key="3">
    <source>
        <dbReference type="EMBL" id="KAK6804905.1"/>
    </source>
</evidence>